<dbReference type="AlphaFoldDB" id="A0A8J3CXZ9"/>
<dbReference type="InterPro" id="IPR000594">
    <property type="entry name" value="ThiF_NAD_FAD-bd"/>
</dbReference>
<dbReference type="CDD" id="cd01483">
    <property type="entry name" value="E1_enzyme_family"/>
    <property type="match status" value="1"/>
</dbReference>
<dbReference type="GO" id="GO:0016491">
    <property type="term" value="F:oxidoreductase activity"/>
    <property type="evidence" value="ECO:0007669"/>
    <property type="project" value="InterPro"/>
</dbReference>
<reference evidence="2" key="1">
    <citation type="journal article" date="2014" name="Int. J. Syst. Evol. Microbiol.">
        <title>Complete genome sequence of Corynebacterium casei LMG S-19264T (=DSM 44701T), isolated from a smear-ripened cheese.</title>
        <authorList>
            <consortium name="US DOE Joint Genome Institute (JGI-PGF)"/>
            <person name="Walter F."/>
            <person name="Albersmeier A."/>
            <person name="Kalinowski J."/>
            <person name="Ruckert C."/>
        </authorList>
    </citation>
    <scope>NUCLEOTIDE SEQUENCE</scope>
    <source>
        <strain evidence="2">KCTC 23224</strain>
    </source>
</reference>
<dbReference type="PANTHER" id="PTHR43267">
    <property type="entry name" value="TRNA THREONYLCARBAMOYLADENOSINE DEHYDRATASE"/>
    <property type="match status" value="1"/>
</dbReference>
<proteinExistence type="predicted"/>
<dbReference type="SUPFAM" id="SSF55469">
    <property type="entry name" value="FMN-dependent nitroreductase-like"/>
    <property type="match status" value="1"/>
</dbReference>
<feature type="domain" description="THIF-type NAD/FAD binding fold" evidence="1">
    <location>
        <begin position="114"/>
        <end position="246"/>
    </location>
</feature>
<dbReference type="PANTHER" id="PTHR43267:SF3">
    <property type="entry name" value="THIF PROTEIN"/>
    <property type="match status" value="1"/>
</dbReference>
<comment type="caution">
    <text evidence="2">The sequence shown here is derived from an EMBL/GenBank/DDBJ whole genome shotgun (WGS) entry which is preliminary data.</text>
</comment>
<dbReference type="Pfam" id="PF00899">
    <property type="entry name" value="ThiF"/>
    <property type="match status" value="1"/>
</dbReference>
<dbReference type="GO" id="GO:0061504">
    <property type="term" value="P:cyclic threonylcarbamoyladenosine biosynthetic process"/>
    <property type="evidence" value="ECO:0007669"/>
    <property type="project" value="TreeGrafter"/>
</dbReference>
<evidence type="ECO:0000313" key="3">
    <source>
        <dbReference type="Proteomes" id="UP000642809"/>
    </source>
</evidence>
<dbReference type="Gene3D" id="3.40.109.10">
    <property type="entry name" value="NADH Oxidase"/>
    <property type="match status" value="2"/>
</dbReference>
<dbReference type="NCBIfam" id="NF005901">
    <property type="entry name" value="PRK07877.1"/>
    <property type="match status" value="1"/>
</dbReference>
<dbReference type="InterPro" id="IPR045886">
    <property type="entry name" value="ThiF/MoeB/HesA"/>
</dbReference>
<evidence type="ECO:0000313" key="2">
    <source>
        <dbReference type="EMBL" id="GHB42501.1"/>
    </source>
</evidence>
<protein>
    <recommendedName>
        <fullName evidence="1">THIF-type NAD/FAD binding fold domain-containing protein</fullName>
    </recommendedName>
</protein>
<dbReference type="InterPro" id="IPR000415">
    <property type="entry name" value="Nitroreductase-like"/>
</dbReference>
<dbReference type="SUPFAM" id="SSF69572">
    <property type="entry name" value="Activating enzymes of the ubiquitin-like proteins"/>
    <property type="match status" value="1"/>
</dbReference>
<organism evidence="2 3">
    <name type="scientific">Mongoliitalea lutea</name>
    <dbReference type="NCBI Taxonomy" id="849756"/>
    <lineage>
        <taxon>Bacteria</taxon>
        <taxon>Pseudomonadati</taxon>
        <taxon>Bacteroidota</taxon>
        <taxon>Cytophagia</taxon>
        <taxon>Cytophagales</taxon>
        <taxon>Cyclobacteriaceae</taxon>
        <taxon>Mongoliitalea</taxon>
    </lineage>
</organism>
<evidence type="ECO:0000259" key="1">
    <source>
        <dbReference type="Pfam" id="PF00899"/>
    </source>
</evidence>
<accession>A0A8J3CXZ9</accession>
<reference evidence="2" key="2">
    <citation type="submission" date="2020-09" db="EMBL/GenBank/DDBJ databases">
        <authorList>
            <person name="Sun Q."/>
            <person name="Kim S."/>
        </authorList>
    </citation>
    <scope>NUCLEOTIDE SEQUENCE</scope>
    <source>
        <strain evidence="2">KCTC 23224</strain>
    </source>
</reference>
<dbReference type="Gene3D" id="3.40.50.720">
    <property type="entry name" value="NAD(P)-binding Rossmann-like Domain"/>
    <property type="match status" value="1"/>
</dbReference>
<sequence>MPILPKPLYEEDSKHIILNLTKKNDLRHFLDLKQDSTIRKIDLILNQIEDLIKLQNPTRQFTRAELADKSKEFLQANGGDSYGNWVFYPWRRSLIHILPEKEYRDVRTVRNRYKITDEEQAILEEKKIGVVGLSVGQSVAIALTLERSYGELRIADFDTLELSNLNRLRSGIHYLGVKKTTIVSREVAEIDPYLQVTVFEGGVSEDNINNFLLDGGQLDLLIDECDSLDMKLMMRERARQLGIPVLMDTSDRGMLDIERFDLEPHREIFHGLVGDLDYRVLKDLPMKEKIPVVLKITGLETLSSRMKASLLEVNQSITSWPQDASSVFLGGALGAYASRSLLLGNHSESGRYFVDFDELLFTKARSFEESKKTLQLNKLVSESFSVKGNLKSEYQLPKEKIVELVEFANLAPSGGNVQPWIWIFNKQGVLELWHDQERSDSLLDFNGTGSLLAFGAALENIRIWTRANGVLIEVIEHIREFGQNQIASVVFLSAHADLKKEEPLFDYVSRRITNRLNQKRIRIPLDHIRQLYQILEGTEFELKIFEEPEDLQFLALINGKMDWVRMLNKQGYEDFLEEVRWTPEEAEQTKDGIDLATFDFGAAEKALMKLISNRQAMDVIRKFKLGQGFTKISDDTFKSASAIGVFIGPDFTPQTYLNGGSLLQRIWITANKLGISFQPVTASLFMFHRFFRGGEKDFSSFESNLIHASFNELQRLINMKKEVPLFMFRLNITNGDVTTSYRRDVSDTLKFLQNV</sequence>
<keyword evidence="3" id="KW-1185">Reference proteome</keyword>
<dbReference type="GO" id="GO:0008641">
    <property type="term" value="F:ubiquitin-like modifier activating enzyme activity"/>
    <property type="evidence" value="ECO:0007669"/>
    <property type="project" value="InterPro"/>
</dbReference>
<gene>
    <name evidence="2" type="primary">moeY</name>
    <name evidence="2" type="ORF">GCM10008106_24360</name>
</gene>
<name>A0A8J3CXZ9_9BACT</name>
<dbReference type="RefSeq" id="WP_189582872.1">
    <property type="nucleotide sequence ID" value="NZ_BMYF01000015.1"/>
</dbReference>
<dbReference type="InterPro" id="IPR035985">
    <property type="entry name" value="Ubiquitin-activating_enz"/>
</dbReference>
<dbReference type="Proteomes" id="UP000642809">
    <property type="component" value="Unassembled WGS sequence"/>
</dbReference>
<dbReference type="GO" id="GO:0061503">
    <property type="term" value="F:tRNA threonylcarbamoyladenosine dehydratase"/>
    <property type="evidence" value="ECO:0007669"/>
    <property type="project" value="TreeGrafter"/>
</dbReference>
<dbReference type="EMBL" id="BMYF01000015">
    <property type="protein sequence ID" value="GHB42501.1"/>
    <property type="molecule type" value="Genomic_DNA"/>
</dbReference>